<dbReference type="RefSeq" id="XP_028032739.1">
    <property type="nucleotide sequence ID" value="XM_028176938.1"/>
</dbReference>
<dbReference type="SUPFAM" id="SSF48726">
    <property type="entry name" value="Immunoglobulin"/>
    <property type="match status" value="1"/>
</dbReference>
<gene>
    <name evidence="7" type="primary">LOC114244968</name>
</gene>
<dbReference type="Gene3D" id="2.60.40.10">
    <property type="entry name" value="Immunoglobulins"/>
    <property type="match status" value="2"/>
</dbReference>
<dbReference type="GeneID" id="114244968"/>
<dbReference type="AlphaFoldDB" id="A0A6J2JX32"/>
<dbReference type="InterPro" id="IPR003599">
    <property type="entry name" value="Ig_sub"/>
</dbReference>
<dbReference type="SMART" id="SM00409">
    <property type="entry name" value="IG"/>
    <property type="match status" value="1"/>
</dbReference>
<dbReference type="FunFam" id="2.60.40.10:FF:000437">
    <property type="entry name" value="Beat-IIIc, isoform A"/>
    <property type="match status" value="1"/>
</dbReference>
<dbReference type="Pfam" id="PF08205">
    <property type="entry name" value="C2-set_2"/>
    <property type="match status" value="1"/>
</dbReference>
<name>A0A6J2JX32_BOMMA</name>
<evidence type="ECO:0000256" key="4">
    <source>
        <dbReference type="SAM" id="Phobius"/>
    </source>
</evidence>
<dbReference type="PANTHER" id="PTHR21261:SF17">
    <property type="entry name" value="BEAT VI"/>
    <property type="match status" value="1"/>
</dbReference>
<dbReference type="InterPro" id="IPR007110">
    <property type="entry name" value="Ig-like_dom"/>
</dbReference>
<comment type="subcellular location">
    <subcellularLocation>
        <location evidence="1">Membrane</location>
        <topology evidence="1">Single-pass membrane protein</topology>
    </subcellularLocation>
</comment>
<dbReference type="PROSITE" id="PS50835">
    <property type="entry name" value="IG_LIKE"/>
    <property type="match status" value="1"/>
</dbReference>
<keyword evidence="4" id="KW-1133">Transmembrane helix</keyword>
<evidence type="ECO:0000313" key="7">
    <source>
        <dbReference type="RefSeq" id="XP_028032739.1"/>
    </source>
</evidence>
<evidence type="ECO:0000313" key="6">
    <source>
        <dbReference type="Proteomes" id="UP000504629"/>
    </source>
</evidence>
<dbReference type="KEGG" id="bman:114244968"/>
<keyword evidence="2 4" id="KW-0472">Membrane</keyword>
<dbReference type="Gene3D" id="3.60.10.10">
    <property type="entry name" value="Endonuclease/exonuclease/phosphatase"/>
    <property type="match status" value="1"/>
</dbReference>
<feature type="domain" description="Ig-like" evidence="5">
    <location>
        <begin position="99"/>
        <end position="207"/>
    </location>
</feature>
<dbReference type="InterPro" id="IPR013162">
    <property type="entry name" value="CD80_C2-set"/>
</dbReference>
<dbReference type="InterPro" id="IPR036179">
    <property type="entry name" value="Ig-like_dom_sf"/>
</dbReference>
<dbReference type="SUPFAM" id="SSF56219">
    <property type="entry name" value="DNase I-like"/>
    <property type="match status" value="1"/>
</dbReference>
<dbReference type="Proteomes" id="UP000504629">
    <property type="component" value="Unplaced"/>
</dbReference>
<dbReference type="GO" id="GO:0016020">
    <property type="term" value="C:membrane"/>
    <property type="evidence" value="ECO:0007669"/>
    <property type="project" value="UniProtKB-SubCell"/>
</dbReference>
<feature type="transmembrane region" description="Helical" evidence="4">
    <location>
        <begin position="73"/>
        <end position="98"/>
    </location>
</feature>
<organism evidence="6 7">
    <name type="scientific">Bombyx mandarina</name>
    <name type="common">Wild silk moth</name>
    <name type="synonym">Wild silkworm</name>
    <dbReference type="NCBI Taxonomy" id="7092"/>
    <lineage>
        <taxon>Eukaryota</taxon>
        <taxon>Metazoa</taxon>
        <taxon>Ecdysozoa</taxon>
        <taxon>Arthropoda</taxon>
        <taxon>Hexapoda</taxon>
        <taxon>Insecta</taxon>
        <taxon>Pterygota</taxon>
        <taxon>Neoptera</taxon>
        <taxon>Endopterygota</taxon>
        <taxon>Lepidoptera</taxon>
        <taxon>Glossata</taxon>
        <taxon>Ditrysia</taxon>
        <taxon>Bombycoidea</taxon>
        <taxon>Bombycidae</taxon>
        <taxon>Bombycinae</taxon>
        <taxon>Bombyx</taxon>
    </lineage>
</organism>
<dbReference type="PANTHER" id="PTHR21261">
    <property type="entry name" value="BEAT PROTEIN"/>
    <property type="match status" value="1"/>
</dbReference>
<keyword evidence="3" id="KW-1015">Disulfide bond</keyword>
<protein>
    <submittedName>
        <fullName evidence="7">Uncharacterized protein LOC114244968</fullName>
    </submittedName>
</protein>
<sequence length="389" mass="43818">MAQNASEKPYSLTLAFYNANGLARQRDQIYEFLRDNLVDILLVQETCLKPSRRDPKIANYVMVRNDRLTASKVTIVLVNLCHVLFVLLFLFAGGVWSLKDLTISVPRAVLSGDGQSAVLRCSYDLEGAALYSIKWYRAETEFYRFVPREMPPTMVFPLPGASVDLTQSDHQQVRIVNMNRHLSGDYQCEVSADAPLFHTDIESAPLTVVDPPFRAPHLTISRGSYARGDVIRANCSVDEAYPAPNITWLLDENKIAETVSWRSPDLDFKERGAFSQIEISIMEAEHYKMGLTYTSASLNRVYQDHYVYDNADMEEKDILRYTLTPPTDGQFSLCCVATIYDIYARKSDPVFIKEDAPHPASVTREDSSGTIRSSSLIVTLVCLSILLTL</sequence>
<dbReference type="OrthoDB" id="6351205at2759"/>
<evidence type="ECO:0000259" key="5">
    <source>
        <dbReference type="PROSITE" id="PS50835"/>
    </source>
</evidence>
<evidence type="ECO:0000256" key="1">
    <source>
        <dbReference type="ARBA" id="ARBA00004167"/>
    </source>
</evidence>
<keyword evidence="4" id="KW-0812">Transmembrane</keyword>
<accession>A0A6J2JX32</accession>
<evidence type="ECO:0000256" key="2">
    <source>
        <dbReference type="ARBA" id="ARBA00023136"/>
    </source>
</evidence>
<evidence type="ECO:0000256" key="3">
    <source>
        <dbReference type="ARBA" id="ARBA00023157"/>
    </source>
</evidence>
<dbReference type="InterPro" id="IPR013783">
    <property type="entry name" value="Ig-like_fold"/>
</dbReference>
<keyword evidence="6" id="KW-1185">Reference proteome</keyword>
<reference evidence="7" key="1">
    <citation type="submission" date="2025-08" db="UniProtKB">
        <authorList>
            <consortium name="RefSeq"/>
        </authorList>
    </citation>
    <scope>IDENTIFICATION</scope>
    <source>
        <tissue evidence="7">Silk gland</tissue>
    </source>
</reference>
<dbReference type="InterPro" id="IPR036691">
    <property type="entry name" value="Endo/exonu/phosph_ase_sf"/>
</dbReference>
<proteinExistence type="predicted"/>